<name>A0A0A9VIK8_ARUDO</name>
<keyword evidence="2" id="KW-0732">Signal</keyword>
<reference evidence="3" key="2">
    <citation type="journal article" date="2015" name="Data Brief">
        <title>Shoot transcriptome of the giant reed, Arundo donax.</title>
        <authorList>
            <person name="Barrero R.A."/>
            <person name="Guerrero F.D."/>
            <person name="Moolhuijzen P."/>
            <person name="Goolsby J.A."/>
            <person name="Tidwell J."/>
            <person name="Bellgard S.E."/>
            <person name="Bellgard M.I."/>
        </authorList>
    </citation>
    <scope>NUCLEOTIDE SEQUENCE</scope>
    <source>
        <tissue evidence="3">Shoot tissue taken approximately 20 cm above the soil surface</tissue>
    </source>
</reference>
<evidence type="ECO:0000256" key="1">
    <source>
        <dbReference type="SAM" id="MobiDB-lite"/>
    </source>
</evidence>
<dbReference type="EMBL" id="GBRH01193750">
    <property type="protein sequence ID" value="JAE04146.1"/>
    <property type="molecule type" value="Transcribed_RNA"/>
</dbReference>
<dbReference type="AlphaFoldDB" id="A0A0A9VIK8"/>
<feature type="compositionally biased region" description="Low complexity" evidence="1">
    <location>
        <begin position="60"/>
        <end position="75"/>
    </location>
</feature>
<protein>
    <submittedName>
        <fullName evidence="3">Uncharacterized protein</fullName>
    </submittedName>
</protein>
<accession>A0A0A9VIK8</accession>
<sequence>MLAPAFSLQQTSPSTTLGCKLLLLLPTSVTGGQRSHSPQPASGVQEFCSTTIPAAPRLTLTRTTTSPPAPTISTPKRAAPSLGTPTTVTAAPSESPHGILALPVRRSPSTDAGQLAPLRGSWGLQSATARVRLRHAAAASRTPSAVAGSASERERSGRRRAQERWAVELAGGG</sequence>
<feature type="region of interest" description="Disordered" evidence="1">
    <location>
        <begin position="60"/>
        <end position="98"/>
    </location>
</feature>
<reference evidence="3" key="1">
    <citation type="submission" date="2014-09" db="EMBL/GenBank/DDBJ databases">
        <authorList>
            <person name="Magalhaes I.L.F."/>
            <person name="Oliveira U."/>
            <person name="Santos F.R."/>
            <person name="Vidigal T.H.D.A."/>
            <person name="Brescovit A.D."/>
            <person name="Santos A.J."/>
        </authorList>
    </citation>
    <scope>NUCLEOTIDE SEQUENCE</scope>
    <source>
        <tissue evidence="3">Shoot tissue taken approximately 20 cm above the soil surface</tissue>
    </source>
</reference>
<proteinExistence type="predicted"/>
<organism evidence="3">
    <name type="scientific">Arundo donax</name>
    <name type="common">Giant reed</name>
    <name type="synonym">Donax arundinaceus</name>
    <dbReference type="NCBI Taxonomy" id="35708"/>
    <lineage>
        <taxon>Eukaryota</taxon>
        <taxon>Viridiplantae</taxon>
        <taxon>Streptophyta</taxon>
        <taxon>Embryophyta</taxon>
        <taxon>Tracheophyta</taxon>
        <taxon>Spermatophyta</taxon>
        <taxon>Magnoliopsida</taxon>
        <taxon>Liliopsida</taxon>
        <taxon>Poales</taxon>
        <taxon>Poaceae</taxon>
        <taxon>PACMAD clade</taxon>
        <taxon>Arundinoideae</taxon>
        <taxon>Arundineae</taxon>
        <taxon>Arundo</taxon>
    </lineage>
</organism>
<feature type="compositionally biased region" description="Polar residues" evidence="1">
    <location>
        <begin position="83"/>
        <end position="92"/>
    </location>
</feature>
<evidence type="ECO:0000313" key="3">
    <source>
        <dbReference type="EMBL" id="JAE04146.1"/>
    </source>
</evidence>
<feature type="chain" id="PRO_5015033548" evidence="2">
    <location>
        <begin position="32"/>
        <end position="173"/>
    </location>
</feature>
<feature type="compositionally biased region" description="Basic and acidic residues" evidence="1">
    <location>
        <begin position="151"/>
        <end position="166"/>
    </location>
</feature>
<evidence type="ECO:0000256" key="2">
    <source>
        <dbReference type="SAM" id="SignalP"/>
    </source>
</evidence>
<feature type="compositionally biased region" description="Low complexity" evidence="1">
    <location>
        <begin position="136"/>
        <end position="150"/>
    </location>
</feature>
<feature type="signal peptide" evidence="2">
    <location>
        <begin position="1"/>
        <end position="31"/>
    </location>
</feature>
<feature type="region of interest" description="Disordered" evidence="1">
    <location>
        <begin position="136"/>
        <end position="173"/>
    </location>
</feature>